<organism evidence="2 3">
    <name type="scientific">Fusibacillus kribbianus</name>
    <dbReference type="NCBI Taxonomy" id="3044208"/>
    <lineage>
        <taxon>Bacteria</taxon>
        <taxon>Bacillati</taxon>
        <taxon>Bacillota</taxon>
        <taxon>Clostridia</taxon>
        <taxon>Lachnospirales</taxon>
        <taxon>Lachnospiraceae</taxon>
        <taxon>Fusibacillus</taxon>
    </lineage>
</organism>
<evidence type="ECO:0000313" key="3">
    <source>
        <dbReference type="Proteomes" id="UP001300383"/>
    </source>
</evidence>
<gene>
    <name evidence="2" type="ORF">QJ036_07070</name>
</gene>
<sequence length="115" mass="12406">MKKKKLFGMLLAVMTMMVFSLTSFAASGSTAYVEGQLVRWGTNGTKATTWGINGNTRTYVSLTEEYMSSAGNTYVSSPVVKTGGSKAEVTYTPNGTFMSAWSYHGIAGKDLTLYL</sequence>
<evidence type="ECO:0000313" key="2">
    <source>
        <dbReference type="EMBL" id="MDI9242240.1"/>
    </source>
</evidence>
<name>A0AAP4BA08_9FIRM</name>
<dbReference type="EMBL" id="JASGBQ010000009">
    <property type="protein sequence ID" value="MDI9242240.1"/>
    <property type="molecule type" value="Genomic_DNA"/>
</dbReference>
<comment type="caution">
    <text evidence="2">The sequence shown here is derived from an EMBL/GenBank/DDBJ whole genome shotgun (WGS) entry which is preliminary data.</text>
</comment>
<dbReference type="RefSeq" id="WP_283230689.1">
    <property type="nucleotide sequence ID" value="NZ_JASGBQ010000009.1"/>
</dbReference>
<dbReference type="Proteomes" id="UP001300383">
    <property type="component" value="Unassembled WGS sequence"/>
</dbReference>
<feature type="signal peptide" evidence="1">
    <location>
        <begin position="1"/>
        <end position="25"/>
    </location>
</feature>
<proteinExistence type="predicted"/>
<evidence type="ECO:0000256" key="1">
    <source>
        <dbReference type="SAM" id="SignalP"/>
    </source>
</evidence>
<feature type="chain" id="PRO_5042980564" evidence="1">
    <location>
        <begin position="26"/>
        <end position="115"/>
    </location>
</feature>
<protein>
    <submittedName>
        <fullName evidence="2">Uncharacterized protein</fullName>
    </submittedName>
</protein>
<accession>A0AAP4BA08</accession>
<dbReference type="AlphaFoldDB" id="A0AAP4BA08"/>
<keyword evidence="1" id="KW-0732">Signal</keyword>
<reference evidence="2 3" key="1">
    <citation type="submission" date="2023-05" db="EMBL/GenBank/DDBJ databases">
        <title>[ruminococcus] sp. nov., isolated from a pig farm feces dump.</title>
        <authorList>
            <person name="Chang Y.-H."/>
        </authorList>
    </citation>
    <scope>NUCLEOTIDE SEQUENCE [LARGE SCALE GENOMIC DNA]</scope>
    <source>
        <strain evidence="2 3">YH-rum2234</strain>
    </source>
</reference>
<keyword evidence="3" id="KW-1185">Reference proteome</keyword>